<dbReference type="EMBL" id="ACLL01000033">
    <property type="protein sequence ID" value="EEW53589.1"/>
    <property type="molecule type" value="Genomic_DNA"/>
</dbReference>
<reference evidence="1 2" key="1">
    <citation type="submission" date="2009-09" db="EMBL/GenBank/DDBJ databases">
        <authorList>
            <person name="Qin X."/>
            <person name="Bachman B."/>
            <person name="Battles P."/>
            <person name="Bell A."/>
            <person name="Bess C."/>
            <person name="Bickham C."/>
            <person name="Chaboub L."/>
            <person name="Chen D."/>
            <person name="Coyle M."/>
            <person name="Deiros D.R."/>
            <person name="Dinh H."/>
            <person name="Forbes L."/>
            <person name="Fowler G."/>
            <person name="Francisco L."/>
            <person name="Fu Q."/>
            <person name="Gubbala S."/>
            <person name="Hale W."/>
            <person name="Han Y."/>
            <person name="Hemphill L."/>
            <person name="Highlander S.K."/>
            <person name="Hirani K."/>
            <person name="Hogues M."/>
            <person name="Jackson L."/>
            <person name="Jakkamsetti A."/>
            <person name="Javaid M."/>
            <person name="Jiang H."/>
            <person name="Korchina V."/>
            <person name="Kovar C."/>
            <person name="Lara F."/>
            <person name="Lee S."/>
            <person name="Mata R."/>
            <person name="Mathew T."/>
            <person name="Moen C."/>
            <person name="Morales K."/>
            <person name="Munidasa M."/>
            <person name="Nazareth L."/>
            <person name="Ngo R."/>
            <person name="Nguyen L."/>
            <person name="Okwuonu G."/>
            <person name="Ongeri F."/>
            <person name="Patil S."/>
            <person name="Petrosino J."/>
            <person name="Pham C."/>
            <person name="Pham P."/>
            <person name="Pu L.-L."/>
            <person name="Puazo M."/>
            <person name="Raj R."/>
            <person name="Reid J."/>
            <person name="Rouhana J."/>
            <person name="Saada N."/>
            <person name="Shang Y."/>
            <person name="Simmons D."/>
            <person name="Thornton R."/>
            <person name="Warren J."/>
            <person name="Weissenberger G."/>
            <person name="Zhang J."/>
            <person name="Zhang L."/>
            <person name="Zhou C."/>
            <person name="Zhu D."/>
            <person name="Muzny D."/>
            <person name="Worley K."/>
            <person name="Gibbs R."/>
        </authorList>
    </citation>
    <scope>NUCLEOTIDE SEQUENCE [LARGE SCALE GENOMIC DNA]</scope>
    <source>
        <strain evidence="1 2">DSM 16041</strain>
    </source>
</reference>
<evidence type="ECO:0000313" key="1">
    <source>
        <dbReference type="EMBL" id="EEW53589.1"/>
    </source>
</evidence>
<protein>
    <submittedName>
        <fullName evidence="1">Uncharacterized protein</fullName>
    </submittedName>
</protein>
<dbReference type="Proteomes" id="UP000003675">
    <property type="component" value="Unassembled WGS sequence"/>
</dbReference>
<gene>
    <name evidence="1" type="ORF">HMPREF0494_1265</name>
</gene>
<evidence type="ECO:0000313" key="2">
    <source>
        <dbReference type="Proteomes" id="UP000003675"/>
    </source>
</evidence>
<name>C8P7H1_9LACO</name>
<accession>C8P7H1</accession>
<dbReference type="AlphaFoldDB" id="C8P7H1"/>
<dbReference type="HOGENOM" id="CLU_3235038_0_0_9"/>
<proteinExistence type="predicted"/>
<sequence length="43" mass="4950">MANPTEKVPATIEELFENWHGKYQMPTDLKGWQSMGAVGKELW</sequence>
<comment type="caution">
    <text evidence="1">The sequence shown here is derived from an EMBL/GenBank/DDBJ whole genome shotgun (WGS) entry which is preliminary data.</text>
</comment>
<organism evidence="1 2">
    <name type="scientific">Limosilactobacillus antri DSM 16041</name>
    <dbReference type="NCBI Taxonomy" id="525309"/>
    <lineage>
        <taxon>Bacteria</taxon>
        <taxon>Bacillati</taxon>
        <taxon>Bacillota</taxon>
        <taxon>Bacilli</taxon>
        <taxon>Lactobacillales</taxon>
        <taxon>Lactobacillaceae</taxon>
        <taxon>Limosilactobacillus</taxon>
    </lineage>
</organism>
<dbReference type="STRING" id="525309.HMPREF0494_1265"/>
<dbReference type="RefSeq" id="WP_007124544.1">
    <property type="nucleotide sequence ID" value="NZ_AZDK01000011.1"/>
</dbReference>